<dbReference type="Proteomes" id="UP000305067">
    <property type="component" value="Unassembled WGS sequence"/>
</dbReference>
<gene>
    <name evidence="1" type="ORF">BDV98DRAFT_6860</name>
</gene>
<accession>A0A5C3R6Y1</accession>
<evidence type="ECO:0000313" key="2">
    <source>
        <dbReference type="Proteomes" id="UP000305067"/>
    </source>
</evidence>
<sequence>MSSAHPLPTHYPPYPGFPIPRSDAFFVPTDPWVPLCAPPSSTSIVPHRDIITILFPSGFPWFASFPKNTPSIDLLWTSRVTSHIDTLCAGMAHSRTSFFAPAWHECSHFSLLGIVSICSSTLTDVLPVHFRYFPNGITGGFPDISCLCV</sequence>
<proteinExistence type="predicted"/>
<reference evidence="1 2" key="1">
    <citation type="journal article" date="2019" name="Nat. Ecol. Evol.">
        <title>Megaphylogeny resolves global patterns of mushroom evolution.</title>
        <authorList>
            <person name="Varga T."/>
            <person name="Krizsan K."/>
            <person name="Foldi C."/>
            <person name="Dima B."/>
            <person name="Sanchez-Garcia M."/>
            <person name="Sanchez-Ramirez S."/>
            <person name="Szollosi G.J."/>
            <person name="Szarkandi J.G."/>
            <person name="Papp V."/>
            <person name="Albert L."/>
            <person name="Andreopoulos W."/>
            <person name="Angelini C."/>
            <person name="Antonin V."/>
            <person name="Barry K.W."/>
            <person name="Bougher N.L."/>
            <person name="Buchanan P."/>
            <person name="Buyck B."/>
            <person name="Bense V."/>
            <person name="Catcheside P."/>
            <person name="Chovatia M."/>
            <person name="Cooper J."/>
            <person name="Damon W."/>
            <person name="Desjardin D."/>
            <person name="Finy P."/>
            <person name="Geml J."/>
            <person name="Haridas S."/>
            <person name="Hughes K."/>
            <person name="Justo A."/>
            <person name="Karasinski D."/>
            <person name="Kautmanova I."/>
            <person name="Kiss B."/>
            <person name="Kocsube S."/>
            <person name="Kotiranta H."/>
            <person name="LaButti K.M."/>
            <person name="Lechner B.E."/>
            <person name="Liimatainen K."/>
            <person name="Lipzen A."/>
            <person name="Lukacs Z."/>
            <person name="Mihaltcheva S."/>
            <person name="Morgado L.N."/>
            <person name="Niskanen T."/>
            <person name="Noordeloos M.E."/>
            <person name="Ohm R.A."/>
            <person name="Ortiz-Santana B."/>
            <person name="Ovrebo C."/>
            <person name="Racz N."/>
            <person name="Riley R."/>
            <person name="Savchenko A."/>
            <person name="Shiryaev A."/>
            <person name="Soop K."/>
            <person name="Spirin V."/>
            <person name="Szebenyi C."/>
            <person name="Tomsovsky M."/>
            <person name="Tulloss R.E."/>
            <person name="Uehling J."/>
            <person name="Grigoriev I.V."/>
            <person name="Vagvolgyi C."/>
            <person name="Papp T."/>
            <person name="Martin F.M."/>
            <person name="Miettinen O."/>
            <person name="Hibbett D.S."/>
            <person name="Nagy L.G."/>
        </authorList>
    </citation>
    <scope>NUCLEOTIDE SEQUENCE [LARGE SCALE GENOMIC DNA]</scope>
    <source>
        <strain evidence="1 2">CBS 309.79</strain>
    </source>
</reference>
<dbReference type="EMBL" id="ML178814">
    <property type="protein sequence ID" value="TFL07034.1"/>
    <property type="molecule type" value="Genomic_DNA"/>
</dbReference>
<protein>
    <submittedName>
        <fullName evidence="1">Uncharacterized protein</fullName>
    </submittedName>
</protein>
<evidence type="ECO:0000313" key="1">
    <source>
        <dbReference type="EMBL" id="TFL07034.1"/>
    </source>
</evidence>
<organism evidence="1 2">
    <name type="scientific">Pterulicium gracile</name>
    <dbReference type="NCBI Taxonomy" id="1884261"/>
    <lineage>
        <taxon>Eukaryota</taxon>
        <taxon>Fungi</taxon>
        <taxon>Dikarya</taxon>
        <taxon>Basidiomycota</taxon>
        <taxon>Agaricomycotina</taxon>
        <taxon>Agaricomycetes</taxon>
        <taxon>Agaricomycetidae</taxon>
        <taxon>Agaricales</taxon>
        <taxon>Pleurotineae</taxon>
        <taxon>Pterulaceae</taxon>
        <taxon>Pterulicium</taxon>
    </lineage>
</organism>
<name>A0A5C3R6Y1_9AGAR</name>
<keyword evidence="2" id="KW-1185">Reference proteome</keyword>
<dbReference type="AlphaFoldDB" id="A0A5C3R6Y1"/>